<dbReference type="Proteomes" id="UP000005824">
    <property type="component" value="Unassembled WGS sequence"/>
</dbReference>
<reference evidence="1 2" key="1">
    <citation type="journal article" date="2011" name="J. Bacteriol.">
        <title>Genome sequence of Chthoniobacter flavus Ellin428, an aerobic heterotrophic soil bacterium.</title>
        <authorList>
            <person name="Kant R."/>
            <person name="van Passel M.W."/>
            <person name="Palva A."/>
            <person name="Lucas S."/>
            <person name="Lapidus A."/>
            <person name="Glavina Del Rio T."/>
            <person name="Dalin E."/>
            <person name="Tice H."/>
            <person name="Bruce D."/>
            <person name="Goodwin L."/>
            <person name="Pitluck S."/>
            <person name="Larimer F.W."/>
            <person name="Land M.L."/>
            <person name="Hauser L."/>
            <person name="Sangwan P."/>
            <person name="de Vos W.M."/>
            <person name="Janssen P.H."/>
            <person name="Smidt H."/>
        </authorList>
    </citation>
    <scope>NUCLEOTIDE SEQUENCE [LARGE SCALE GENOMIC DNA]</scope>
    <source>
        <strain evidence="1 2">Ellin428</strain>
    </source>
</reference>
<comment type="caution">
    <text evidence="1">The sequence shown here is derived from an EMBL/GenBank/DDBJ whole genome shotgun (WGS) entry which is preliminary data.</text>
</comment>
<dbReference type="InParanoid" id="B4CX31"/>
<evidence type="ECO:0000313" key="2">
    <source>
        <dbReference type="Proteomes" id="UP000005824"/>
    </source>
</evidence>
<sequence length="197" mass="23396">MGERPGKCLRVHGRTRGARPRSRRQETFVHVERGRRPHRRDTRAIVMDAHMRAQIDARRLMIAVRIRDRRRQCDQTGGQRDRFVAVDRRIRRTLMYRAIQRCRHVARSIHRQGELNRSRRRGYRGRPFARHHRTALQEQEDMIAGQRVNQAAVYPTRTYRQPIADARSIGSVHVGERAGKCLRVHRRAGRARPRSRR</sequence>
<evidence type="ECO:0000313" key="1">
    <source>
        <dbReference type="EMBL" id="EDY20829.1"/>
    </source>
</evidence>
<organism evidence="1 2">
    <name type="scientific">Chthoniobacter flavus Ellin428</name>
    <dbReference type="NCBI Taxonomy" id="497964"/>
    <lineage>
        <taxon>Bacteria</taxon>
        <taxon>Pseudomonadati</taxon>
        <taxon>Verrucomicrobiota</taxon>
        <taxon>Spartobacteria</taxon>
        <taxon>Chthoniobacterales</taxon>
        <taxon>Chthoniobacteraceae</taxon>
        <taxon>Chthoniobacter</taxon>
    </lineage>
</organism>
<accession>B4CX31</accession>
<dbReference type="EMBL" id="ABVL01000003">
    <property type="protein sequence ID" value="EDY20829.1"/>
    <property type="molecule type" value="Genomic_DNA"/>
</dbReference>
<dbReference type="AlphaFoldDB" id="B4CX31"/>
<keyword evidence="2" id="KW-1185">Reference proteome</keyword>
<name>B4CX31_9BACT</name>
<protein>
    <submittedName>
        <fullName evidence="1">Uncharacterized protein</fullName>
    </submittedName>
</protein>
<proteinExistence type="predicted"/>
<gene>
    <name evidence="1" type="ORF">CfE428DRAFT_1122</name>
</gene>